<sequence>MNAVLYHDNAYQHGSFSTLLPEPKQSTKISTFDTISDRLVKAANGANLTSINPADNIPQFNTSTSKLTLLFKMTETWRDRGEAKRLSILNTIPEKWRIVDPIPPATELRDVTGSYIQQFLTTREIEITETDAVDITAHTSTGSWSAVEVTEAFCHRAALAHQLVSCLHETFFDAAIEDAKAQDAYFAEHKAPIGPLHGLPVSLKDQFHIKGIETTMGYVGWINTFQGQQNDPRYKTEESELVRELRALGAILYCKTSVPSTLMTGETVNNIIGYTWNPKNRHLSSGGSSGGEGALIALRGSPAGFGTDIGGSVRIPASFNGLYGLRPSAGRVPYERAANSLDGQNTILSAIGPIAPTVRSLKLLFQAVLTQEPWLHDPLAFELPWRNEIVESTKALMDGPKNGGSRLAFGLMKYDGTGLIHPPIARGLKIVEETLKRLGHTVIEWNPPSHFKAVELMAKIFKMDGGADIKHHLTLSGEDQPVQVIISQDGTELRAIEVAAINVAKREYQKQYMDYWNSTAALTGTGRPVDALFCPVAPHAAVKPTEFGYVGYSAFVNVLDYTSISIPVTLADKNVDVRSANAADDSEYIQWDYDAETYDGAPVGVQLVGRRFHEEKILTLAEYLGAEIAQGANGFD</sequence>
<dbReference type="PROSITE" id="PS00571">
    <property type="entry name" value="AMIDASES"/>
    <property type="match status" value="1"/>
</dbReference>
<accession>A0A9W4IAZ8</accession>
<reference evidence="6" key="1">
    <citation type="submission" date="2021-07" db="EMBL/GenBank/DDBJ databases">
        <authorList>
            <person name="Branca A.L. A."/>
        </authorList>
    </citation>
    <scope>NUCLEOTIDE SEQUENCE</scope>
</reference>
<dbReference type="SUPFAM" id="SSF75304">
    <property type="entry name" value="Amidase signature (AS) enzymes"/>
    <property type="match status" value="1"/>
</dbReference>
<dbReference type="Gene3D" id="3.90.1300.10">
    <property type="entry name" value="Amidase signature (AS) domain"/>
    <property type="match status" value="1"/>
</dbReference>
<dbReference type="Pfam" id="PF01425">
    <property type="entry name" value="Amidase"/>
    <property type="match status" value="1"/>
</dbReference>
<protein>
    <recommendedName>
        <fullName evidence="3">amidase</fullName>
        <ecNumber evidence="3">3.5.1.4</ecNumber>
    </recommendedName>
</protein>
<evidence type="ECO:0000313" key="7">
    <source>
        <dbReference type="Proteomes" id="UP001152592"/>
    </source>
</evidence>
<dbReference type="EMBL" id="CAJVPD010000044">
    <property type="protein sequence ID" value="CAG8269148.1"/>
    <property type="molecule type" value="Genomic_DNA"/>
</dbReference>
<evidence type="ECO:0000256" key="2">
    <source>
        <dbReference type="ARBA" id="ARBA00009199"/>
    </source>
</evidence>
<dbReference type="EC" id="3.5.1.4" evidence="3"/>
<comment type="similarity">
    <text evidence="2">Belongs to the amidase family.</text>
</comment>
<dbReference type="Proteomes" id="UP001152592">
    <property type="component" value="Unassembled WGS sequence"/>
</dbReference>
<comment type="caution">
    <text evidence="6">The sequence shown here is derived from an EMBL/GenBank/DDBJ whole genome shotgun (WGS) entry which is preliminary data.</text>
</comment>
<proteinExistence type="inferred from homology"/>
<gene>
    <name evidence="6" type="ORF">PSALAMII_LOCUS1126</name>
</gene>
<dbReference type="InterPro" id="IPR020556">
    <property type="entry name" value="Amidase_CS"/>
</dbReference>
<evidence type="ECO:0000256" key="1">
    <source>
        <dbReference type="ARBA" id="ARBA00001311"/>
    </source>
</evidence>
<comment type="catalytic activity">
    <reaction evidence="1">
        <text>a monocarboxylic acid amide + H2O = a monocarboxylate + NH4(+)</text>
        <dbReference type="Rhea" id="RHEA:12020"/>
        <dbReference type="ChEBI" id="CHEBI:15377"/>
        <dbReference type="ChEBI" id="CHEBI:28938"/>
        <dbReference type="ChEBI" id="CHEBI:35757"/>
        <dbReference type="ChEBI" id="CHEBI:83628"/>
        <dbReference type="EC" id="3.5.1.4"/>
    </reaction>
</comment>
<dbReference type="InterPro" id="IPR023631">
    <property type="entry name" value="Amidase_dom"/>
</dbReference>
<dbReference type="OrthoDB" id="4250781at2759"/>
<dbReference type="InterPro" id="IPR036928">
    <property type="entry name" value="AS_sf"/>
</dbReference>
<evidence type="ECO:0000256" key="4">
    <source>
        <dbReference type="ARBA" id="ARBA00022801"/>
    </source>
</evidence>
<evidence type="ECO:0000313" key="6">
    <source>
        <dbReference type="EMBL" id="CAG8269148.1"/>
    </source>
</evidence>
<dbReference type="GO" id="GO:0004040">
    <property type="term" value="F:amidase activity"/>
    <property type="evidence" value="ECO:0007669"/>
    <property type="project" value="UniProtKB-EC"/>
</dbReference>
<dbReference type="PANTHER" id="PTHR46072">
    <property type="entry name" value="AMIDASE-RELATED-RELATED"/>
    <property type="match status" value="1"/>
</dbReference>
<evidence type="ECO:0000259" key="5">
    <source>
        <dbReference type="Pfam" id="PF01425"/>
    </source>
</evidence>
<name>A0A9W4IAZ8_9EURO</name>
<feature type="domain" description="Amidase" evidence="5">
    <location>
        <begin position="148"/>
        <end position="618"/>
    </location>
</feature>
<dbReference type="AlphaFoldDB" id="A0A9W4IAZ8"/>
<dbReference type="PANTHER" id="PTHR46072:SF7">
    <property type="entry name" value="AMIDASE"/>
    <property type="match status" value="1"/>
</dbReference>
<evidence type="ECO:0000256" key="3">
    <source>
        <dbReference type="ARBA" id="ARBA00012922"/>
    </source>
</evidence>
<organism evidence="6 7">
    <name type="scientific">Penicillium salamii</name>
    <dbReference type="NCBI Taxonomy" id="1612424"/>
    <lineage>
        <taxon>Eukaryota</taxon>
        <taxon>Fungi</taxon>
        <taxon>Dikarya</taxon>
        <taxon>Ascomycota</taxon>
        <taxon>Pezizomycotina</taxon>
        <taxon>Eurotiomycetes</taxon>
        <taxon>Eurotiomycetidae</taxon>
        <taxon>Eurotiales</taxon>
        <taxon>Aspergillaceae</taxon>
        <taxon>Penicillium</taxon>
    </lineage>
</organism>
<keyword evidence="4" id="KW-0378">Hydrolase</keyword>